<dbReference type="Proteomes" id="UP000199729">
    <property type="component" value="Chromosome"/>
</dbReference>
<comment type="similarity">
    <text evidence="1">Belongs to the transglycosylase Slt family.</text>
</comment>
<dbReference type="PANTHER" id="PTHR37423:SF2">
    <property type="entry name" value="MEMBRANE-BOUND LYTIC MUREIN TRANSGLYCOSYLASE C"/>
    <property type="match status" value="1"/>
</dbReference>
<dbReference type="InterPro" id="IPR023346">
    <property type="entry name" value="Lysozyme-like_dom_sf"/>
</dbReference>
<evidence type="ECO:0000313" key="4">
    <source>
        <dbReference type="Proteomes" id="UP000199729"/>
    </source>
</evidence>
<dbReference type="AlphaFoldDB" id="A0A221KH98"/>
<organism evidence="3 4">
    <name type="scientific">Vitreoscilla filiformis</name>
    <dbReference type="NCBI Taxonomy" id="63"/>
    <lineage>
        <taxon>Bacteria</taxon>
        <taxon>Pseudomonadati</taxon>
        <taxon>Pseudomonadota</taxon>
        <taxon>Betaproteobacteria</taxon>
        <taxon>Neisseriales</taxon>
        <taxon>Neisseriaceae</taxon>
        <taxon>Vitreoscilla</taxon>
    </lineage>
</organism>
<sequence length="403" mass="44758">MALPEPVVAPVVVEAPAPVAVDLWERIRQGFVMPELQAPLVAQHEKAYIRSRDALARMTARSEPYLFHIVEEIEKRGMPTELALLPFVESAFNPQAVSVAKAAGMWQFIPSTGRSFDLKQNIFRDDRRNVLASTRAALDYLSQLHGMFDDWHLALAAYNWGEGSVRRAINANRKAGRPTDFMSLRMPRETRNYVPKLLALKNIINQPDTYQVALPAIANHPFFDTVPVERDMDVDVAIRLAEVSEDLFRRLNPQMNKPVILAAGTEHLLLPFDNAERFRANLANHPGPWASWTAWVAPSTLTPAQAAELVNMDETALREVNRIPARVKIKEGSTLLVVRAHDQQADVSAHVADSGTMALSPEYAVRTAKGKRKAGVRLASAAHRGKPVRATARARAGVKVAMR</sequence>
<protein>
    <recommendedName>
        <fullName evidence="2">Transglycosylase SLT domain-containing protein</fullName>
    </recommendedName>
</protein>
<evidence type="ECO:0000313" key="3">
    <source>
        <dbReference type="EMBL" id="ASM78411.1"/>
    </source>
</evidence>
<dbReference type="GO" id="GO:0008933">
    <property type="term" value="F:peptidoglycan lytic transglycosylase activity"/>
    <property type="evidence" value="ECO:0007669"/>
    <property type="project" value="InterPro"/>
</dbReference>
<dbReference type="InterPro" id="IPR000189">
    <property type="entry name" value="Transglyc_AS"/>
</dbReference>
<accession>A0A221KH98</accession>
<dbReference type="GO" id="GO:0016020">
    <property type="term" value="C:membrane"/>
    <property type="evidence" value="ECO:0007669"/>
    <property type="project" value="InterPro"/>
</dbReference>
<evidence type="ECO:0000259" key="2">
    <source>
        <dbReference type="Pfam" id="PF01464"/>
    </source>
</evidence>
<keyword evidence="4" id="KW-1185">Reference proteome</keyword>
<dbReference type="EMBL" id="CP022423">
    <property type="protein sequence ID" value="ASM78411.1"/>
    <property type="molecule type" value="Genomic_DNA"/>
</dbReference>
<reference evidence="3 4" key="1">
    <citation type="submission" date="2017-07" db="EMBL/GenBank/DDBJ databases">
        <title>Complete Genome Sequence of the cosmetic ferment Vitreoscilla filiformis (ATCC15551).</title>
        <authorList>
            <person name="Contreras S."/>
            <person name="Sagory-Zalkind P."/>
            <person name="Blanquart H."/>
            <person name="Iltis A."/>
            <person name="Morand S.C."/>
        </authorList>
    </citation>
    <scope>NUCLEOTIDE SEQUENCE [LARGE SCALE GENOMIC DNA]</scope>
    <source>
        <strain evidence="3 4">ATCC 15551</strain>
    </source>
</reference>
<proteinExistence type="inferred from homology"/>
<feature type="domain" description="Transglycosylase SLT" evidence="2">
    <location>
        <begin position="75"/>
        <end position="176"/>
    </location>
</feature>
<evidence type="ECO:0000256" key="1">
    <source>
        <dbReference type="ARBA" id="ARBA00007734"/>
    </source>
</evidence>
<dbReference type="PANTHER" id="PTHR37423">
    <property type="entry name" value="SOLUBLE LYTIC MUREIN TRANSGLYCOSYLASE-RELATED"/>
    <property type="match status" value="1"/>
</dbReference>
<dbReference type="GO" id="GO:0000270">
    <property type="term" value="P:peptidoglycan metabolic process"/>
    <property type="evidence" value="ECO:0007669"/>
    <property type="project" value="InterPro"/>
</dbReference>
<dbReference type="KEGG" id="vff:VITFI_CDS2634"/>
<dbReference type="PROSITE" id="PS00922">
    <property type="entry name" value="TRANSGLYCOSYLASE"/>
    <property type="match status" value="1"/>
</dbReference>
<dbReference type="Pfam" id="PF01464">
    <property type="entry name" value="SLT"/>
    <property type="match status" value="1"/>
</dbReference>
<dbReference type="InterPro" id="IPR008258">
    <property type="entry name" value="Transglycosylase_SLT_dom_1"/>
</dbReference>
<gene>
    <name evidence="3" type="ORF">VITFI_CDS2634</name>
</gene>
<name>A0A221KH98_VITFI</name>
<dbReference type="Gene3D" id="1.10.530.10">
    <property type="match status" value="1"/>
</dbReference>
<dbReference type="SUPFAM" id="SSF53955">
    <property type="entry name" value="Lysozyme-like"/>
    <property type="match status" value="1"/>
</dbReference>
<dbReference type="CDD" id="cd16894">
    <property type="entry name" value="MltD-like"/>
    <property type="match status" value="1"/>
</dbReference>